<feature type="transmembrane region" description="Helical" evidence="5">
    <location>
        <begin position="62"/>
        <end position="83"/>
    </location>
</feature>
<evidence type="ECO:0000313" key="8">
    <source>
        <dbReference type="Proteomes" id="UP000682802"/>
    </source>
</evidence>
<keyword evidence="2 5" id="KW-0812">Transmembrane</keyword>
<evidence type="ECO:0000256" key="1">
    <source>
        <dbReference type="ARBA" id="ARBA00004141"/>
    </source>
</evidence>
<feature type="transmembrane region" description="Helical" evidence="5">
    <location>
        <begin position="27"/>
        <end position="50"/>
    </location>
</feature>
<dbReference type="EMBL" id="CP076129">
    <property type="protein sequence ID" value="QWG09399.1"/>
    <property type="molecule type" value="Genomic_DNA"/>
</dbReference>
<proteinExistence type="predicted"/>
<evidence type="ECO:0000259" key="6">
    <source>
        <dbReference type="Pfam" id="PF04138"/>
    </source>
</evidence>
<gene>
    <name evidence="7" type="ORF">KM029_22595</name>
</gene>
<evidence type="ECO:0000256" key="4">
    <source>
        <dbReference type="ARBA" id="ARBA00023136"/>
    </source>
</evidence>
<keyword evidence="4 5" id="KW-0472">Membrane</keyword>
<keyword evidence="8" id="KW-1185">Reference proteome</keyword>
<sequence>MRNFLIKLIDFFYPPFKKVMPLQTFRYAVCGGGNLALDIILYFLVFHFVVDEHNLDLGFIDISGHIAALFIVFPITFTTGFLLQKYITFQLSDVKSHIQLFRYAQVSAGAIILNYLLMKLFVDVLHIYPTPSKMLTTVVSVIFSYISQSRYTFKVNAKKKK</sequence>
<feature type="transmembrane region" description="Helical" evidence="5">
    <location>
        <begin position="103"/>
        <end position="122"/>
    </location>
</feature>
<name>A0ABX8H0I3_9BACT</name>
<reference evidence="7 8" key="1">
    <citation type="submission" date="2021-05" db="EMBL/GenBank/DDBJ databases">
        <title>Comparative genomic studies on the polysaccharide-degrading batcterial strains of the Flammeovirga genus.</title>
        <authorList>
            <person name="Zewei F."/>
            <person name="Zheng Z."/>
            <person name="Yu L."/>
            <person name="Ruyue G."/>
            <person name="Yanhong M."/>
            <person name="Yuanyuan C."/>
            <person name="Jingyan G."/>
            <person name="Wenjun H."/>
        </authorList>
    </citation>
    <scope>NUCLEOTIDE SEQUENCE [LARGE SCALE GENOMIC DNA]</scope>
    <source>
        <strain evidence="7 8">YS10</strain>
    </source>
</reference>
<feature type="domain" description="GtrA/DPMS transmembrane" evidence="6">
    <location>
        <begin position="26"/>
        <end position="153"/>
    </location>
</feature>
<comment type="subcellular location">
    <subcellularLocation>
        <location evidence="1">Membrane</location>
        <topology evidence="1">Multi-pass membrane protein</topology>
    </subcellularLocation>
</comment>
<organism evidence="7 8">
    <name type="scientific">Flammeovirga kamogawensis</name>
    <dbReference type="NCBI Taxonomy" id="373891"/>
    <lineage>
        <taxon>Bacteria</taxon>
        <taxon>Pseudomonadati</taxon>
        <taxon>Bacteroidota</taxon>
        <taxon>Cytophagia</taxon>
        <taxon>Cytophagales</taxon>
        <taxon>Flammeovirgaceae</taxon>
        <taxon>Flammeovirga</taxon>
    </lineage>
</organism>
<dbReference type="Pfam" id="PF04138">
    <property type="entry name" value="GtrA_DPMS_TM"/>
    <property type="match status" value="1"/>
</dbReference>
<protein>
    <submittedName>
        <fullName evidence="7">GtrA family protein</fullName>
    </submittedName>
</protein>
<evidence type="ECO:0000256" key="2">
    <source>
        <dbReference type="ARBA" id="ARBA00022692"/>
    </source>
</evidence>
<dbReference type="RefSeq" id="WP_144076074.1">
    <property type="nucleotide sequence ID" value="NZ_CP076129.1"/>
</dbReference>
<evidence type="ECO:0000256" key="3">
    <source>
        <dbReference type="ARBA" id="ARBA00022989"/>
    </source>
</evidence>
<keyword evidence="3 5" id="KW-1133">Transmembrane helix</keyword>
<evidence type="ECO:0000313" key="7">
    <source>
        <dbReference type="EMBL" id="QWG09399.1"/>
    </source>
</evidence>
<feature type="transmembrane region" description="Helical" evidence="5">
    <location>
        <begin position="134"/>
        <end position="153"/>
    </location>
</feature>
<evidence type="ECO:0000256" key="5">
    <source>
        <dbReference type="SAM" id="Phobius"/>
    </source>
</evidence>
<dbReference type="Proteomes" id="UP000682802">
    <property type="component" value="Chromosome 2"/>
</dbReference>
<accession>A0ABX8H0I3</accession>
<dbReference type="InterPro" id="IPR007267">
    <property type="entry name" value="GtrA_DPMS_TM"/>
</dbReference>